<comment type="caution">
    <text evidence="1">The sequence shown here is derived from an EMBL/GenBank/DDBJ whole genome shotgun (WGS) entry which is preliminary data.</text>
</comment>
<protein>
    <submittedName>
        <fullName evidence="1">Uncharacterized protein</fullName>
    </submittedName>
</protein>
<evidence type="ECO:0000313" key="1">
    <source>
        <dbReference type="EMBL" id="KAG4305504.1"/>
    </source>
</evidence>
<accession>A0ACB7CF42</accession>
<dbReference type="EMBL" id="JABTEG010000003">
    <property type="protein sequence ID" value="KAG4305504.1"/>
    <property type="molecule type" value="Genomic_DNA"/>
</dbReference>
<organism evidence="1 2">
    <name type="scientific">Pneumocystis oryctolagi</name>
    <dbReference type="NCBI Taxonomy" id="42067"/>
    <lineage>
        <taxon>Eukaryota</taxon>
        <taxon>Fungi</taxon>
        <taxon>Dikarya</taxon>
        <taxon>Ascomycota</taxon>
        <taxon>Taphrinomycotina</taxon>
        <taxon>Pneumocystomycetes</taxon>
        <taxon>Pneumocystaceae</taxon>
        <taxon>Pneumocystis</taxon>
    </lineage>
</organism>
<evidence type="ECO:0000313" key="2">
    <source>
        <dbReference type="Proteomes" id="UP000768646"/>
    </source>
</evidence>
<dbReference type="Proteomes" id="UP000768646">
    <property type="component" value="Unassembled WGS sequence"/>
</dbReference>
<name>A0ACB7CF42_9ASCO</name>
<reference evidence="1 2" key="1">
    <citation type="journal article" date="2021" name="Commun. Biol.">
        <title>Genomic insights into the host specific adaptation of the Pneumocystis genus.</title>
        <authorList>
            <person name="Cisse O.H."/>
            <person name="Ma L."/>
            <person name="Dekker J.P."/>
            <person name="Khil P.P."/>
            <person name="Youn J.-H."/>
            <person name="Brenchley J.M."/>
            <person name="Blair R."/>
            <person name="Pahar B."/>
            <person name="Chabe M."/>
            <person name="Van Rompay K.K.A."/>
            <person name="Keesler R."/>
            <person name="Sukura A."/>
            <person name="Hirsch V."/>
            <person name="Kutty G."/>
            <person name="Liu Y."/>
            <person name="Peng L."/>
            <person name="Chen J."/>
            <person name="Song J."/>
            <person name="Weissenbacher-Lang C."/>
            <person name="Xu J."/>
            <person name="Upham N.S."/>
            <person name="Stajich J.E."/>
            <person name="Cuomo C.A."/>
            <person name="Cushion M.T."/>
            <person name="Kovacs J.A."/>
        </authorList>
    </citation>
    <scope>NUCLEOTIDE SEQUENCE [LARGE SCALE GENOMIC DNA]</scope>
    <source>
        <strain evidence="1 2">RABM</strain>
    </source>
</reference>
<sequence length="529" mass="61479">MVKNPAKKVTKNVPKIDFTIYQMENGEIVNTQERIYVQAPAMYIPTDSQIFTFDKNGMKIPNVLFIKNHFFREGRISENQAIWIIEEGTKIFRNEPNLIEIDSPITICGDIHGQYYDLMKLFEVGGDLPYTDYLFLGDYVDRGYFSIECVLYLWALKICYPNSLYLLRGNHECRHMTDYFTFKLECKHKYSENVYNICIESFCSLPLAAVVNKQFFCIHGGLSPELNFLDDLKLIDRFCEPPIHGVMTDLLWSDPSDEYGEESTDDFFVYNHVRGCSYFYSYEAVCAFLKRNNLLSIIRAHEAQDSGYRMYRKTRSTGFPSVMTIFSAPNYLDIYNNKAAILKYENNIINIRQFSCSPHPYWLPNFMNVFTWSLPFVGEKIIDMLISILSICSNNQMGHENESAEFSHSVNDLMDIEQRRQIIKNKILAIGRLSRVFQVLREESERITELKTVTKNTKLPAGTLILGAEGIKHAITTFEDAKSSDIENERFPPAREDVNKEHEKLLEDSLNRVEERDIIISNLFKKLSF</sequence>
<gene>
    <name evidence="1" type="ORF">PORY_001060</name>
</gene>
<proteinExistence type="predicted"/>
<keyword evidence="2" id="KW-1185">Reference proteome</keyword>